<evidence type="ECO:0000256" key="4">
    <source>
        <dbReference type="ARBA" id="ARBA00023010"/>
    </source>
</evidence>
<keyword evidence="4 7" id="KW-0811">Translocation</keyword>
<dbReference type="FunFam" id="1.10.3450.20:FF:000003">
    <property type="entry name" value="Nuclear pore complex protein"/>
    <property type="match status" value="1"/>
</dbReference>
<dbReference type="Proteomes" id="UP000018001">
    <property type="component" value="Unassembled WGS sequence"/>
</dbReference>
<dbReference type="EMBL" id="BAUL01000255">
    <property type="protein sequence ID" value="GAD98666.1"/>
    <property type="molecule type" value="Genomic_DNA"/>
</dbReference>
<dbReference type="GO" id="GO:0006606">
    <property type="term" value="P:protein import into nucleus"/>
    <property type="evidence" value="ECO:0007669"/>
    <property type="project" value="TreeGrafter"/>
</dbReference>
<dbReference type="Gene3D" id="1.10.3450.20">
    <property type="match status" value="1"/>
</dbReference>
<dbReference type="InParanoid" id="V5G9I0"/>
<keyword evidence="7" id="KW-0472">Membrane</keyword>
<evidence type="ECO:0000313" key="9">
    <source>
        <dbReference type="EMBL" id="GAD98666.1"/>
    </source>
</evidence>
<feature type="compositionally biased region" description="Acidic residues" evidence="8">
    <location>
        <begin position="72"/>
        <end position="128"/>
    </location>
</feature>
<dbReference type="PANTHER" id="PTHR13003">
    <property type="entry name" value="NUP107-RELATED"/>
    <property type="match status" value="1"/>
</dbReference>
<dbReference type="GO" id="GO:0031080">
    <property type="term" value="C:nuclear pore outer ring"/>
    <property type="evidence" value="ECO:0007669"/>
    <property type="project" value="TreeGrafter"/>
</dbReference>
<keyword evidence="3" id="KW-0653">Protein transport</keyword>
<dbReference type="InterPro" id="IPR007252">
    <property type="entry name" value="Nup84/Nup107"/>
</dbReference>
<dbReference type="GO" id="GO:0031965">
    <property type="term" value="C:nuclear membrane"/>
    <property type="evidence" value="ECO:0007669"/>
    <property type="project" value="UniProtKB-SubCell"/>
</dbReference>
<dbReference type="AlphaFoldDB" id="V5G9I0"/>
<dbReference type="GO" id="GO:0017056">
    <property type="term" value="F:structural constituent of nuclear pore"/>
    <property type="evidence" value="ECO:0007669"/>
    <property type="project" value="UniProtKB-UniRule"/>
</dbReference>
<comment type="caution">
    <text evidence="9">The sequence shown here is derived from an EMBL/GenBank/DDBJ whole genome shotgun (WGS) entry which is preliminary data.</text>
</comment>
<dbReference type="HOGENOM" id="CLU_005882_0_0_1"/>
<reference evidence="10" key="1">
    <citation type="journal article" date="2014" name="Genome Announc.">
        <title>Draft genome sequence of the formaldehyde-resistant fungus Byssochlamys spectabilis No. 5 (anamorph Paecilomyces variotii No. 5) (NBRC109023).</title>
        <authorList>
            <person name="Oka T."/>
            <person name="Ekino K."/>
            <person name="Fukuda K."/>
            <person name="Nomura Y."/>
        </authorList>
    </citation>
    <scope>NUCLEOTIDE SEQUENCE [LARGE SCALE GENOMIC DNA]</scope>
    <source>
        <strain evidence="10">No. 5 / NBRC 109023</strain>
    </source>
</reference>
<evidence type="ECO:0000256" key="5">
    <source>
        <dbReference type="ARBA" id="ARBA00023132"/>
    </source>
</evidence>
<keyword evidence="6 7" id="KW-0539">Nucleus</keyword>
<evidence type="ECO:0000313" key="10">
    <source>
        <dbReference type="Proteomes" id="UP000018001"/>
    </source>
</evidence>
<protein>
    <recommendedName>
        <fullName evidence="7">Nuclear pore complex protein</fullName>
    </recommendedName>
</protein>
<feature type="compositionally biased region" description="Polar residues" evidence="8">
    <location>
        <begin position="55"/>
        <end position="69"/>
    </location>
</feature>
<comment type="subunit">
    <text evidence="7">Part of the nuclear pore complex (NPC).</text>
</comment>
<evidence type="ECO:0000256" key="3">
    <source>
        <dbReference type="ARBA" id="ARBA00022927"/>
    </source>
</evidence>
<dbReference type="eggNOG" id="KOG1964">
    <property type="taxonomic scope" value="Eukaryota"/>
</dbReference>
<keyword evidence="10" id="KW-1185">Reference proteome</keyword>
<dbReference type="GO" id="GO:0000973">
    <property type="term" value="P:post-transcriptional tethering of RNA polymerase II gene DNA at nuclear periphery"/>
    <property type="evidence" value="ECO:0007669"/>
    <property type="project" value="TreeGrafter"/>
</dbReference>
<accession>V5G9I0</accession>
<dbReference type="Gene3D" id="1.20.190.50">
    <property type="match status" value="1"/>
</dbReference>
<comment type="subcellular location">
    <subcellularLocation>
        <location evidence="7">Nucleus</location>
        <location evidence="7">Nuclear pore complex</location>
    </subcellularLocation>
    <subcellularLocation>
        <location evidence="7">Nucleus membrane</location>
    </subcellularLocation>
</comment>
<feature type="region of interest" description="Disordered" evidence="8">
    <location>
        <begin position="870"/>
        <end position="900"/>
    </location>
</feature>
<gene>
    <name evidence="9" type="ORF">PVAR5_7365</name>
</gene>
<evidence type="ECO:0000256" key="6">
    <source>
        <dbReference type="ARBA" id="ARBA00023242"/>
    </source>
</evidence>
<dbReference type="OrthoDB" id="3098at2759"/>
<organism evidence="9 10">
    <name type="scientific">Byssochlamys spectabilis (strain No. 5 / NBRC 109023)</name>
    <name type="common">Paecilomyces variotii</name>
    <dbReference type="NCBI Taxonomy" id="1356009"/>
    <lineage>
        <taxon>Eukaryota</taxon>
        <taxon>Fungi</taxon>
        <taxon>Dikarya</taxon>
        <taxon>Ascomycota</taxon>
        <taxon>Pezizomycotina</taxon>
        <taxon>Eurotiomycetes</taxon>
        <taxon>Eurotiomycetidae</taxon>
        <taxon>Eurotiales</taxon>
        <taxon>Thermoascaceae</taxon>
        <taxon>Paecilomyces</taxon>
    </lineage>
</organism>
<name>V5G9I0_BYSSN</name>
<dbReference type="Pfam" id="PF04121">
    <property type="entry name" value="Nup84_Nup100"/>
    <property type="match status" value="1"/>
</dbReference>
<comment type="similarity">
    <text evidence="7">Belongs to the nucleoporin Nup84/Nup107 family.</text>
</comment>
<evidence type="ECO:0000256" key="7">
    <source>
        <dbReference type="RuleBase" id="RU365072"/>
    </source>
</evidence>
<keyword evidence="1 7" id="KW-0813">Transport</keyword>
<dbReference type="GO" id="GO:0006406">
    <property type="term" value="P:mRNA export from nucleus"/>
    <property type="evidence" value="ECO:0007669"/>
    <property type="project" value="TreeGrafter"/>
</dbReference>
<evidence type="ECO:0000256" key="1">
    <source>
        <dbReference type="ARBA" id="ARBA00022448"/>
    </source>
</evidence>
<feature type="compositionally biased region" description="Basic and acidic residues" evidence="8">
    <location>
        <begin position="135"/>
        <end position="146"/>
    </location>
</feature>
<feature type="compositionally biased region" description="Low complexity" evidence="8">
    <location>
        <begin position="872"/>
        <end position="884"/>
    </location>
</feature>
<dbReference type="PANTHER" id="PTHR13003:SF2">
    <property type="entry name" value="NUCLEAR PORE COMPLEX PROTEIN NUP107"/>
    <property type="match status" value="1"/>
</dbReference>
<keyword evidence="5 7" id="KW-0906">Nuclear pore complex</keyword>
<feature type="region of interest" description="Disordered" evidence="8">
    <location>
        <begin position="55"/>
        <end position="146"/>
    </location>
</feature>
<proteinExistence type="inferred from homology"/>
<evidence type="ECO:0000256" key="2">
    <source>
        <dbReference type="ARBA" id="ARBA00022816"/>
    </source>
</evidence>
<keyword evidence="2" id="KW-0509">mRNA transport</keyword>
<sequence length="1094" mass="124481">MLAGRRARNIIGSPRKLEIAELQTPPECDNEPECCCLLPQMAPLTRAAGAARSNGSFNFAQAPQPASSNEPEVIEIDDDDEEEETDDQEEEASDEEVEDDEDEMVEDEDEGGEDEDEEPDEGSEEETNGIDVTYEDPKAKLRGSRGDVRMSTPDLFTSAGVQQALHPLRRTADRVTRQIEAFAEKLDRFKQQDHRPNDMSTFQAAYQLVKSYQVIAEDQIQEISRQNTLKRAKSGWKSSRDSQDGIGGPKTEEELKRLQLEADTWDLLLNFLSVDDPATRAHSTSAQETAFQNLHRYSTDREVWEQFLSADRFASECVIVMKWLEQTARASSDEIDSLIADLEAQAERGQGLWAHGWLYTKETIKGQKRLRAWPQPLEPDDPGLVRSLLGSESRQPLVTQLDPDAITRQKHGLEKQDQFFERATWLTCWKMLREGQSWSKIREWSQERLESWRAVSLCGSNIDIQSKTSQEDDGMTRMMNCRSHESWRTACSALAQNPNTEDFERAVYALLAGETEPAYKVCQSWDDYLYVFYNHILLSRYQGFCKQFQRKLNHPTNSSLAFLPEPEAYNEVRKFLETVKDHERISVEARNPYRTIQSAILCKDYDSFFVAFANAVSKVATASESDIVPDLSPTHVDDSALIAARDQDSLRIGTHLYVIAKSLGYARADSHFSQIAAVTLIGYVDLLQKAQLVDLIPSYASLLPAPLAHSVLARVLIDVVDPRERKIQARLMHKHKIDMNAVLRTQWEWVISDAMQVKNVKNTMRLSKSVRGGDGYKELAPVKKDFVGEHVSPEDERTIRCLEWHRYLEDQWQRICQLGTLLYKRFYASRSLAAARELCRRVRLSDISREILGIDVAEFALLGEDGVEIPASEPTSPVKTSPSKRSSRSKNQTTNGLQSRGRQMIMFEQSEMMRQLERLILAFDALEDFAVAYEEFEQNKSSGETTVVHELRDELQASLAQLSEHTTYLCDEWLTQGRDDLDEKQLEYIRSTYLPEVFLYYHNALYFAGHSISAEYLVHCVHLSTEIARNPVLTSSFLSAGRMRELVDALALSSAALVKAPTPKNKRKLAHGARFDIWNIKLEGDDPTAIFRQP</sequence>
<evidence type="ECO:0000256" key="8">
    <source>
        <dbReference type="SAM" id="MobiDB-lite"/>
    </source>
</evidence>
<feature type="compositionally biased region" description="Polar residues" evidence="8">
    <location>
        <begin position="891"/>
        <end position="900"/>
    </location>
</feature>
<comment type="function">
    <text evidence="7">Functions as a component of the nuclear pore complex (NPC).</text>
</comment>